<dbReference type="AlphaFoldDB" id="A0A818U7W0"/>
<gene>
    <name evidence="1" type="ORF">OXD698_LOCUS11816</name>
</gene>
<name>A0A818U7W0_9BILA</name>
<evidence type="ECO:0000313" key="2">
    <source>
        <dbReference type="Proteomes" id="UP000663844"/>
    </source>
</evidence>
<organism evidence="1 2">
    <name type="scientific">Adineta steineri</name>
    <dbReference type="NCBI Taxonomy" id="433720"/>
    <lineage>
        <taxon>Eukaryota</taxon>
        <taxon>Metazoa</taxon>
        <taxon>Spiralia</taxon>
        <taxon>Gnathifera</taxon>
        <taxon>Rotifera</taxon>
        <taxon>Eurotatoria</taxon>
        <taxon>Bdelloidea</taxon>
        <taxon>Adinetida</taxon>
        <taxon>Adinetidae</taxon>
        <taxon>Adineta</taxon>
    </lineage>
</organism>
<sequence>MAQPNEQLRIIAQPKALYRERYGSEHFKTGNRVQRYIRAEDNQLNFEYPTIKIRREWSDAALPQYIRVASVTVPNDMESIVCVHPYPIYPDDSSIYKDVDNNAVYFPITNADFINGRKSFLLTRKKLLQSALKLHGPLRIVGSGQSHILGMIKKSRSKHLIETYKLWKSQLLFSRVERVSDGIFNLCTNSSVLSQVMSDETNQQHKDTVVPVVMPSDHVENCGMCVPDKGNWAGGDTILMVLNTLDRDNRPLRLYFYRYNGCLPVAGTPLCQFNVYLIYIPTQINNFLVVQLSIEQKELDTNLIQNQLNDFKLKLIEERPHMLSMIDIEIKSIINYDEIQKLFILIETVIDNNKKNLLVDELKDINTCLNDVYINENKSWQPFNAFPQFIKENHIEIYFNNNNNTDEVKEEEEVEDSQDIVLYKSIFKEHTTLNSTDEFIILAKFTGFRQTFEEISETVKSILHSLLINWEKSADAAEAIALERFI</sequence>
<dbReference type="Proteomes" id="UP000663844">
    <property type="component" value="Unassembled WGS sequence"/>
</dbReference>
<accession>A0A818U7W0</accession>
<dbReference type="EMBL" id="CAJOAZ010000670">
    <property type="protein sequence ID" value="CAF3694122.1"/>
    <property type="molecule type" value="Genomic_DNA"/>
</dbReference>
<proteinExistence type="predicted"/>
<comment type="caution">
    <text evidence="1">The sequence shown here is derived from an EMBL/GenBank/DDBJ whole genome shotgun (WGS) entry which is preliminary data.</text>
</comment>
<reference evidence="1" key="1">
    <citation type="submission" date="2021-02" db="EMBL/GenBank/DDBJ databases">
        <authorList>
            <person name="Nowell W R."/>
        </authorList>
    </citation>
    <scope>NUCLEOTIDE SEQUENCE</scope>
</reference>
<protein>
    <submittedName>
        <fullName evidence="1">Uncharacterized protein</fullName>
    </submittedName>
</protein>
<evidence type="ECO:0000313" key="1">
    <source>
        <dbReference type="EMBL" id="CAF3694122.1"/>
    </source>
</evidence>